<evidence type="ECO:0000256" key="15">
    <source>
        <dbReference type="SAM" id="MobiDB-lite"/>
    </source>
</evidence>
<keyword evidence="14" id="KW-0175">Coiled coil</keyword>
<feature type="coiled-coil region" evidence="14">
    <location>
        <begin position="47"/>
        <end position="74"/>
    </location>
</feature>
<dbReference type="InterPro" id="IPR054722">
    <property type="entry name" value="PolX-like_BBD"/>
</dbReference>
<feature type="domain" description="CCHC-type" evidence="18">
    <location>
        <begin position="299"/>
        <end position="315"/>
    </location>
</feature>
<feature type="compositionally biased region" description="Polar residues" evidence="15">
    <location>
        <begin position="230"/>
        <end position="241"/>
    </location>
</feature>
<dbReference type="InterPro" id="IPR036875">
    <property type="entry name" value="Znf_CCHC_sf"/>
</dbReference>
<keyword evidence="21" id="KW-1185">Reference proteome</keyword>
<evidence type="ECO:0000259" key="19">
    <source>
        <dbReference type="PROSITE" id="PS50994"/>
    </source>
</evidence>
<evidence type="ECO:0000256" key="3">
    <source>
        <dbReference type="ARBA" id="ARBA00022679"/>
    </source>
</evidence>
<name>A0AAD6LG95_9ROSI</name>
<evidence type="ECO:0000313" key="21">
    <source>
        <dbReference type="Proteomes" id="UP001164929"/>
    </source>
</evidence>
<evidence type="ECO:0000256" key="9">
    <source>
        <dbReference type="ARBA" id="ARBA00022989"/>
    </source>
</evidence>
<keyword evidence="3" id="KW-0808">Transferase</keyword>
<dbReference type="InterPro" id="IPR000719">
    <property type="entry name" value="Prot_kinase_dom"/>
</dbReference>
<evidence type="ECO:0000256" key="8">
    <source>
        <dbReference type="ARBA" id="ARBA00022840"/>
    </source>
</evidence>
<dbReference type="InterPro" id="IPR001584">
    <property type="entry name" value="Integrase_cat-core"/>
</dbReference>
<dbReference type="InterPro" id="IPR008271">
    <property type="entry name" value="Ser/Thr_kinase_AS"/>
</dbReference>
<keyword evidence="2" id="KW-0723">Serine/threonine-protein kinase</keyword>
<keyword evidence="12" id="KW-0479">Metal-binding</keyword>
<evidence type="ECO:0000256" key="13">
    <source>
        <dbReference type="PROSITE-ProRule" id="PRU10141"/>
    </source>
</evidence>
<dbReference type="GO" id="GO:0003676">
    <property type="term" value="F:nucleic acid binding"/>
    <property type="evidence" value="ECO:0007669"/>
    <property type="project" value="InterPro"/>
</dbReference>
<comment type="caution">
    <text evidence="20">The sequence shown here is derived from an EMBL/GenBank/DDBJ whole genome shotgun (WGS) entry which is preliminary data.</text>
</comment>
<evidence type="ECO:0000256" key="16">
    <source>
        <dbReference type="SAM" id="Phobius"/>
    </source>
</evidence>
<feature type="compositionally biased region" description="Low complexity" evidence="15">
    <location>
        <begin position="837"/>
        <end position="852"/>
    </location>
</feature>
<dbReference type="PANTHER" id="PTHR27009">
    <property type="entry name" value="RUST RESISTANCE KINASE LR10-RELATED"/>
    <property type="match status" value="1"/>
</dbReference>
<dbReference type="InterPro" id="IPR057670">
    <property type="entry name" value="SH3_retrovirus"/>
</dbReference>
<dbReference type="InterPro" id="IPR012337">
    <property type="entry name" value="RNaseH-like_sf"/>
</dbReference>
<feature type="compositionally biased region" description="Low complexity" evidence="15">
    <location>
        <begin position="242"/>
        <end position="258"/>
    </location>
</feature>
<evidence type="ECO:0000256" key="11">
    <source>
        <dbReference type="ARBA" id="ARBA00023180"/>
    </source>
</evidence>
<evidence type="ECO:0000313" key="20">
    <source>
        <dbReference type="EMBL" id="KAJ6959268.1"/>
    </source>
</evidence>
<dbReference type="GO" id="GO:0008270">
    <property type="term" value="F:zinc ion binding"/>
    <property type="evidence" value="ECO:0007669"/>
    <property type="project" value="UniProtKB-KW"/>
</dbReference>
<dbReference type="Pfam" id="PF00069">
    <property type="entry name" value="Pkinase"/>
    <property type="match status" value="1"/>
</dbReference>
<dbReference type="GO" id="GO:0016020">
    <property type="term" value="C:membrane"/>
    <property type="evidence" value="ECO:0007669"/>
    <property type="project" value="UniProtKB-SubCell"/>
</dbReference>
<evidence type="ECO:0000259" key="18">
    <source>
        <dbReference type="PROSITE" id="PS50158"/>
    </source>
</evidence>
<keyword evidence="10 16" id="KW-0472">Membrane</keyword>
<dbReference type="FunFam" id="3.30.200.20:FF:000178">
    <property type="entry name" value="serine/threonine-protein kinase PBS1-like"/>
    <property type="match status" value="1"/>
</dbReference>
<evidence type="ECO:0000256" key="2">
    <source>
        <dbReference type="ARBA" id="ARBA00022527"/>
    </source>
</evidence>
<dbReference type="FunFam" id="1.10.510.10:FF:000590">
    <property type="entry name" value="PR5-like receptor kinase"/>
    <property type="match status" value="1"/>
</dbReference>
<dbReference type="InterPro" id="IPR001878">
    <property type="entry name" value="Znf_CCHC"/>
</dbReference>
<dbReference type="InterPro" id="IPR017441">
    <property type="entry name" value="Protein_kinase_ATP_BS"/>
</dbReference>
<evidence type="ECO:0000256" key="7">
    <source>
        <dbReference type="ARBA" id="ARBA00022777"/>
    </source>
</evidence>
<evidence type="ECO:0000256" key="12">
    <source>
        <dbReference type="PROSITE-ProRule" id="PRU00047"/>
    </source>
</evidence>
<evidence type="ECO:0000259" key="17">
    <source>
        <dbReference type="PROSITE" id="PS50011"/>
    </source>
</evidence>
<sequence>MTTEGTHTLIPKLTKDNYDSWCIRLKAFLGSQECLDIVQTGYDEPESKEREDALQEAQKQALKVNRKKDNKAKTIIYQGLDEDTFEIIASAETSHDIWEALQQKYKGADRIKKIRLQSLRGEFELLQMKSSESISDYHTRIMVIVNQMRRNGEAIIDARITEKILRSLDPKFDFVVVAIEESKDVDKLTVDELMSSLQAHEQKIVKRNGDKAIEHALQAKLSLKDRYEQGETSSSGYTTQAGSQQSRGGFQRFQGRGSWNTSFRGRGGRNTTRGGRGQQAFTPRGRGGGYNNRDKRNIKCYSCNQFGHYSTECRRKAPLEIREQANYVEKDDREETAFLVQQGLDKKKEDIWYLDTGASNHMCGYRELFSNLDETKQGLVTFGDTTKVPFKGKGNIPVKMKNGDSSYIADVYYVPAIKQNLISLGQLLERGYTFYSENCHLAIRDNNWRLMAYVKMSKNRMFPLNIQYDATRCLSAITNSEEWLWHLRLGHLNFTSLKMLASKKMVKGLPHIDHPDEVCESCVLSKHHRSSFAKEVNWRAKRPLELVHTDVCGPIAPMSTGQNRYFLTFTDDFSRKTWIYFLKRKSEVFNCFKDFKAIVEKQTGYTIRTVRSDQGGEYTANDFEAFCTQQGIKHQTTPAYTPQLNGVAERKNRTILDMARSLLKAKKLPKQYWAEAVSCAVYLLNRCPTRSLQGITPEEAWSGHKPSVTHLRVFGCVAYAKIPDARRRKLDDKSEKCIFVGYGERRMGYRLYNPITKKVITSRDVIFEEDKSWAWNGDQEAVKWITTDLILEGEEVPTVLVEEPIVPVAEPQSPVFIPAAEPQSPVHRFPVFNRRNTPGASSSTPPSASSSEGPRKMRNLEELYDTTQVIEDTTLFCFHADKDPPEKKKAIGVKRKVPVKEGNQPPATDHRPAASHQPQPPAAFTPPVNSRLHTWNMFQSHHQWFLPPTVRRKLLITGVILGFFLFAIVITALYRAYSNDKTQREYQARVEMFLDDYRSLNPTRYSYADLKRITNQFGDELGQGAYGTVFKGKLTNEIDVAVKLLNNSIGKGEEFINEVGTMARIHHVNVVRLIGFCADGFRRALVYEYLPNGSLQKFITSADSRNHFLGWERLNRVALGIAKGIEYLHQGCDQRILHFDIKPQNILLDNEFNPKIADFGMAKLCSKDKSAISMTTARGTVGYIAPEVFSRNFGSVSYKSDVYSFGMLVLEMVGGRKNVDDTAENGDQIYFPEWIYNLLEKEEDLRFHIDGEEDAKIAKKLAIVGLWCIQWNPAERPSMKTVVQMLEGEGENLTKPPDPFSSSVPKRTSAGRMPARRLHQELAAISEIE</sequence>
<dbReference type="Pfam" id="PF00665">
    <property type="entry name" value="rve"/>
    <property type="match status" value="1"/>
</dbReference>
<dbReference type="InterPro" id="IPR045874">
    <property type="entry name" value="LRK10/LRL21-25-like"/>
</dbReference>
<feature type="region of interest" description="Disordered" evidence="15">
    <location>
        <begin position="829"/>
        <end position="855"/>
    </location>
</feature>
<dbReference type="SUPFAM" id="SSF53098">
    <property type="entry name" value="Ribonuclease H-like"/>
    <property type="match status" value="1"/>
</dbReference>
<feature type="region of interest" description="Disordered" evidence="15">
    <location>
        <begin position="1290"/>
        <end position="1313"/>
    </location>
</feature>
<dbReference type="Proteomes" id="UP001164929">
    <property type="component" value="Chromosome 17"/>
</dbReference>
<protein>
    <submittedName>
        <fullName evidence="20">Uncharacterized protein</fullName>
    </submittedName>
</protein>
<dbReference type="GO" id="GO:0015074">
    <property type="term" value="P:DNA integration"/>
    <property type="evidence" value="ECO:0007669"/>
    <property type="project" value="InterPro"/>
</dbReference>
<dbReference type="GO" id="GO:0004674">
    <property type="term" value="F:protein serine/threonine kinase activity"/>
    <property type="evidence" value="ECO:0007669"/>
    <property type="project" value="UniProtKB-KW"/>
</dbReference>
<keyword evidence="12" id="KW-0862">Zinc</keyword>
<evidence type="ECO:0000256" key="5">
    <source>
        <dbReference type="ARBA" id="ARBA00022729"/>
    </source>
</evidence>
<evidence type="ECO:0000256" key="6">
    <source>
        <dbReference type="ARBA" id="ARBA00022741"/>
    </source>
</evidence>
<dbReference type="Pfam" id="PF14223">
    <property type="entry name" value="Retrotran_gag_2"/>
    <property type="match status" value="1"/>
</dbReference>
<reference evidence="20" key="1">
    <citation type="journal article" date="2023" name="Mol. Ecol. Resour.">
        <title>Chromosome-level genome assembly of a triploid poplar Populus alba 'Berolinensis'.</title>
        <authorList>
            <person name="Chen S."/>
            <person name="Yu Y."/>
            <person name="Wang X."/>
            <person name="Wang S."/>
            <person name="Zhang T."/>
            <person name="Zhou Y."/>
            <person name="He R."/>
            <person name="Meng N."/>
            <person name="Wang Y."/>
            <person name="Liu W."/>
            <person name="Liu Z."/>
            <person name="Liu J."/>
            <person name="Guo Q."/>
            <person name="Huang H."/>
            <person name="Sederoff R.R."/>
            <person name="Wang G."/>
            <person name="Qu G."/>
            <person name="Chen S."/>
        </authorList>
    </citation>
    <scope>NUCLEOTIDE SEQUENCE</scope>
    <source>
        <strain evidence="20">SC-2020</strain>
    </source>
</reference>
<dbReference type="PROSITE" id="PS50011">
    <property type="entry name" value="PROTEIN_KINASE_DOM"/>
    <property type="match status" value="1"/>
</dbReference>
<dbReference type="InterPro" id="IPR011009">
    <property type="entry name" value="Kinase-like_dom_sf"/>
</dbReference>
<gene>
    <name evidence="20" type="ORF">NC653_037555</name>
</gene>
<feature type="domain" description="Protein kinase" evidence="17">
    <location>
        <begin position="1015"/>
        <end position="1301"/>
    </location>
</feature>
<dbReference type="PROSITE" id="PS50158">
    <property type="entry name" value="ZF_CCHC"/>
    <property type="match status" value="1"/>
</dbReference>
<keyword evidence="7" id="KW-0418">Kinase</keyword>
<keyword evidence="9 16" id="KW-1133">Transmembrane helix</keyword>
<dbReference type="Pfam" id="PF22936">
    <property type="entry name" value="Pol_BBD"/>
    <property type="match status" value="1"/>
</dbReference>
<dbReference type="PROSITE" id="PS00107">
    <property type="entry name" value="PROTEIN_KINASE_ATP"/>
    <property type="match status" value="1"/>
</dbReference>
<feature type="domain" description="Integrase catalytic" evidence="19">
    <location>
        <begin position="539"/>
        <end position="705"/>
    </location>
</feature>
<dbReference type="Gene3D" id="1.10.510.10">
    <property type="entry name" value="Transferase(Phosphotransferase) domain 1"/>
    <property type="match status" value="1"/>
</dbReference>
<organism evidence="20 21">
    <name type="scientific">Populus alba x Populus x berolinensis</name>
    <dbReference type="NCBI Taxonomy" id="444605"/>
    <lineage>
        <taxon>Eukaryota</taxon>
        <taxon>Viridiplantae</taxon>
        <taxon>Streptophyta</taxon>
        <taxon>Embryophyta</taxon>
        <taxon>Tracheophyta</taxon>
        <taxon>Spermatophyta</taxon>
        <taxon>Magnoliopsida</taxon>
        <taxon>eudicotyledons</taxon>
        <taxon>Gunneridae</taxon>
        <taxon>Pentapetalae</taxon>
        <taxon>rosids</taxon>
        <taxon>fabids</taxon>
        <taxon>Malpighiales</taxon>
        <taxon>Salicaceae</taxon>
        <taxon>Saliceae</taxon>
        <taxon>Populus</taxon>
    </lineage>
</organism>
<accession>A0AAD6LG95</accession>
<dbReference type="SMART" id="SM00343">
    <property type="entry name" value="ZnF_C2HC"/>
    <property type="match status" value="1"/>
</dbReference>
<comment type="subcellular location">
    <subcellularLocation>
        <location evidence="1">Membrane</location>
        <topology evidence="1">Single-pass type I membrane protein</topology>
    </subcellularLocation>
</comment>
<dbReference type="GO" id="GO:0005524">
    <property type="term" value="F:ATP binding"/>
    <property type="evidence" value="ECO:0007669"/>
    <property type="project" value="UniProtKB-UniRule"/>
</dbReference>
<keyword evidence="12" id="KW-0863">Zinc-finger</keyword>
<evidence type="ECO:0000256" key="10">
    <source>
        <dbReference type="ARBA" id="ARBA00023136"/>
    </source>
</evidence>
<dbReference type="Pfam" id="PF13976">
    <property type="entry name" value="gag_pre-integrs"/>
    <property type="match status" value="1"/>
</dbReference>
<keyword evidence="8 13" id="KW-0067">ATP-binding</keyword>
<dbReference type="InterPro" id="IPR036397">
    <property type="entry name" value="RNaseH_sf"/>
</dbReference>
<keyword evidence="6 13" id="KW-0547">Nucleotide-binding</keyword>
<dbReference type="SMART" id="SM00220">
    <property type="entry name" value="S_TKc"/>
    <property type="match status" value="1"/>
</dbReference>
<feature type="region of interest" description="Disordered" evidence="15">
    <location>
        <begin position="224"/>
        <end position="293"/>
    </location>
</feature>
<feature type="binding site" evidence="13">
    <location>
        <position position="1051"/>
    </location>
    <ligand>
        <name>ATP</name>
        <dbReference type="ChEBI" id="CHEBI:30616"/>
    </ligand>
</feature>
<dbReference type="Gene3D" id="3.30.200.20">
    <property type="entry name" value="Phosphorylase Kinase, domain 1"/>
    <property type="match status" value="1"/>
</dbReference>
<proteinExistence type="predicted"/>
<dbReference type="PROSITE" id="PS00108">
    <property type="entry name" value="PROTEIN_KINASE_ST"/>
    <property type="match status" value="1"/>
</dbReference>
<dbReference type="Gene3D" id="4.10.60.10">
    <property type="entry name" value="Zinc finger, CCHC-type"/>
    <property type="match status" value="1"/>
</dbReference>
<feature type="transmembrane region" description="Helical" evidence="16">
    <location>
        <begin position="954"/>
        <end position="974"/>
    </location>
</feature>
<evidence type="ECO:0000256" key="14">
    <source>
        <dbReference type="SAM" id="Coils"/>
    </source>
</evidence>
<dbReference type="PROSITE" id="PS50994">
    <property type="entry name" value="INTEGRASE"/>
    <property type="match status" value="1"/>
</dbReference>
<dbReference type="SUPFAM" id="SSF57756">
    <property type="entry name" value="Retrovirus zinc finger-like domains"/>
    <property type="match status" value="1"/>
</dbReference>
<dbReference type="Pfam" id="PF25597">
    <property type="entry name" value="SH3_retrovirus"/>
    <property type="match status" value="1"/>
</dbReference>
<dbReference type="Gene3D" id="3.30.420.10">
    <property type="entry name" value="Ribonuclease H-like superfamily/Ribonuclease H"/>
    <property type="match status" value="1"/>
</dbReference>
<evidence type="ECO:0000256" key="4">
    <source>
        <dbReference type="ARBA" id="ARBA00022692"/>
    </source>
</evidence>
<keyword evidence="5" id="KW-0732">Signal</keyword>
<dbReference type="SUPFAM" id="SSF56112">
    <property type="entry name" value="Protein kinase-like (PK-like)"/>
    <property type="match status" value="1"/>
</dbReference>
<dbReference type="EMBL" id="JAQIZT010000017">
    <property type="protein sequence ID" value="KAJ6959268.1"/>
    <property type="molecule type" value="Genomic_DNA"/>
</dbReference>
<keyword evidence="11" id="KW-0325">Glycoprotein</keyword>
<keyword evidence="4 16" id="KW-0812">Transmembrane</keyword>
<feature type="region of interest" description="Disordered" evidence="15">
    <location>
        <begin position="887"/>
        <end position="927"/>
    </location>
</feature>
<dbReference type="InterPro" id="IPR025724">
    <property type="entry name" value="GAG-pre-integrase_dom"/>
</dbReference>
<evidence type="ECO:0000256" key="1">
    <source>
        <dbReference type="ARBA" id="ARBA00004479"/>
    </source>
</evidence>